<dbReference type="AlphaFoldDB" id="A0A1I5LDP4"/>
<proteinExistence type="predicted"/>
<evidence type="ECO:0000256" key="1">
    <source>
        <dbReference type="ARBA" id="ARBA00001974"/>
    </source>
</evidence>
<protein>
    <submittedName>
        <fullName evidence="5">2-polyprenyl-6-methoxyphenol hydroxylase</fullName>
    </submittedName>
</protein>
<evidence type="ECO:0000256" key="2">
    <source>
        <dbReference type="ARBA" id="ARBA00022630"/>
    </source>
</evidence>
<evidence type="ECO:0000313" key="5">
    <source>
        <dbReference type="EMBL" id="SFO94976.1"/>
    </source>
</evidence>
<dbReference type="Proteomes" id="UP000183413">
    <property type="component" value="Unassembled WGS sequence"/>
</dbReference>
<evidence type="ECO:0000256" key="3">
    <source>
        <dbReference type="ARBA" id="ARBA00022827"/>
    </source>
</evidence>
<dbReference type="PRINTS" id="PR00420">
    <property type="entry name" value="RNGMNOXGNASE"/>
</dbReference>
<gene>
    <name evidence="5" type="ORF">SAMN04489713_110336</name>
</gene>
<dbReference type="InterPro" id="IPR050641">
    <property type="entry name" value="RIFMO-like"/>
</dbReference>
<reference evidence="5 6" key="1">
    <citation type="submission" date="2016-10" db="EMBL/GenBank/DDBJ databases">
        <authorList>
            <person name="de Groot N.N."/>
        </authorList>
    </citation>
    <scope>NUCLEOTIDE SEQUENCE [LARGE SCALE GENOMIC DNA]</scope>
    <source>
        <strain evidence="5 6">DSM 43067</strain>
    </source>
</reference>
<dbReference type="EMBL" id="FOVH01000010">
    <property type="protein sequence ID" value="SFO94976.1"/>
    <property type="molecule type" value="Genomic_DNA"/>
</dbReference>
<dbReference type="InParanoid" id="A0A1I5LDP4"/>
<organism evidence="5 6">
    <name type="scientific">Actinomadura madurae</name>
    <dbReference type="NCBI Taxonomy" id="1993"/>
    <lineage>
        <taxon>Bacteria</taxon>
        <taxon>Bacillati</taxon>
        <taxon>Actinomycetota</taxon>
        <taxon>Actinomycetes</taxon>
        <taxon>Streptosporangiales</taxon>
        <taxon>Thermomonosporaceae</taxon>
        <taxon>Actinomadura</taxon>
    </lineage>
</organism>
<dbReference type="PANTHER" id="PTHR43004">
    <property type="entry name" value="TRK SYSTEM POTASSIUM UPTAKE PROTEIN"/>
    <property type="match status" value="1"/>
</dbReference>
<dbReference type="Pfam" id="PF21274">
    <property type="entry name" value="Rng_hyd_C"/>
    <property type="match status" value="1"/>
</dbReference>
<feature type="domain" description="FAD-binding" evidence="4">
    <location>
        <begin position="7"/>
        <end position="359"/>
    </location>
</feature>
<name>A0A1I5LDP4_9ACTN</name>
<evidence type="ECO:0000259" key="4">
    <source>
        <dbReference type="Pfam" id="PF01494"/>
    </source>
</evidence>
<keyword evidence="3" id="KW-0274">FAD</keyword>
<dbReference type="Gene3D" id="3.40.30.120">
    <property type="match status" value="1"/>
</dbReference>
<sequence length="551" mass="59141">MSGAVDAPVLIVGAGPVGLATAYVLGRHGVASVVCEKYESVNPHPRAHVVNTRSMEIFRDWGIADAVLREAVGPEWGNVVWRHTFTGEELGRIPLALDEEVHFASVSPVATASCAQDRVQRALLDALQGQGMATVRFGVEVTELDEDERGVSATLGRVDGAVEHVTARYAVVADGASGALSSTLGIEMEGVPEFGRQINVYFHADLSSWTDRDPALLVWLINSAAPGGIIGMDGKHRWTYNFGYDPEVETVADYPPERCVDLIRKALGVDGIEIEVKSVGTWRLASQIARRYRRGNIFLVGDAAHRFPPTGGMGMNTGIADADNLGWKLAGVLAGWAPDSLLDTYETERRPVARSNAEFSVDNAMKMAECGLGPTTVASARLLESDDPHEAAAERARLAEAIPRQREHFGSVDQEIGYVYGAGGPPAAPIYPHSRGVEGGRPPHRWISRAGQRVSTLDVIARGFTLIAAPGGRRWLEALDRVAGDIPCCRVLTGRDIDTGDEDPFGLGEHGAVLIRPDGHIAWRAPAGSARPEDDLGHALWTTFGAIPADR</sequence>
<keyword evidence="2" id="KW-0285">Flavoprotein</keyword>
<dbReference type="InterPro" id="IPR036188">
    <property type="entry name" value="FAD/NAD-bd_sf"/>
</dbReference>
<dbReference type="PANTHER" id="PTHR43004:SF19">
    <property type="entry name" value="BINDING MONOOXYGENASE, PUTATIVE (JCVI)-RELATED"/>
    <property type="match status" value="1"/>
</dbReference>
<dbReference type="GO" id="GO:0016709">
    <property type="term" value="F:oxidoreductase activity, acting on paired donors, with incorporation or reduction of molecular oxygen, NAD(P)H as one donor, and incorporation of one atom of oxygen"/>
    <property type="evidence" value="ECO:0007669"/>
    <property type="project" value="UniProtKB-ARBA"/>
</dbReference>
<dbReference type="STRING" id="1993.SAMN04489713_110336"/>
<evidence type="ECO:0000313" key="6">
    <source>
        <dbReference type="Proteomes" id="UP000183413"/>
    </source>
</evidence>
<keyword evidence="6" id="KW-1185">Reference proteome</keyword>
<dbReference type="GO" id="GO:0071949">
    <property type="term" value="F:FAD binding"/>
    <property type="evidence" value="ECO:0007669"/>
    <property type="project" value="InterPro"/>
</dbReference>
<dbReference type="Pfam" id="PF01494">
    <property type="entry name" value="FAD_binding_3"/>
    <property type="match status" value="1"/>
</dbReference>
<dbReference type="RefSeq" id="WP_075022700.1">
    <property type="nucleotide sequence ID" value="NZ_FOVH01000010.1"/>
</dbReference>
<dbReference type="FunCoup" id="A0A1I5LDP4">
    <property type="interactions" value="99"/>
</dbReference>
<dbReference type="Gene3D" id="3.30.9.10">
    <property type="entry name" value="D-Amino Acid Oxidase, subunit A, domain 2"/>
    <property type="match status" value="1"/>
</dbReference>
<comment type="cofactor">
    <cofactor evidence="1">
        <name>FAD</name>
        <dbReference type="ChEBI" id="CHEBI:57692"/>
    </cofactor>
</comment>
<dbReference type="Gene3D" id="3.50.50.60">
    <property type="entry name" value="FAD/NAD(P)-binding domain"/>
    <property type="match status" value="1"/>
</dbReference>
<dbReference type="SUPFAM" id="SSF51905">
    <property type="entry name" value="FAD/NAD(P)-binding domain"/>
    <property type="match status" value="1"/>
</dbReference>
<accession>A0A1I5LDP4</accession>
<dbReference type="InterPro" id="IPR002938">
    <property type="entry name" value="FAD-bd"/>
</dbReference>